<dbReference type="Proteomes" id="UP000029227">
    <property type="component" value="Unassembled WGS sequence"/>
</dbReference>
<evidence type="ECO:0000313" key="2">
    <source>
        <dbReference type="Proteomes" id="UP000029227"/>
    </source>
</evidence>
<dbReference type="Gene3D" id="3.40.50.300">
    <property type="entry name" value="P-loop containing nucleotide triphosphate hydrolases"/>
    <property type="match status" value="1"/>
</dbReference>
<dbReference type="AlphaFoldDB" id="A0A090QYF4"/>
<accession>A0A090QYF4</accession>
<proteinExistence type="predicted"/>
<organism evidence="1 2">
    <name type="scientific">Photobacterium aphoticum</name>
    <dbReference type="NCBI Taxonomy" id="754436"/>
    <lineage>
        <taxon>Bacteria</taxon>
        <taxon>Pseudomonadati</taxon>
        <taxon>Pseudomonadota</taxon>
        <taxon>Gammaproteobacteria</taxon>
        <taxon>Vibrionales</taxon>
        <taxon>Vibrionaceae</taxon>
        <taxon>Photobacterium</taxon>
    </lineage>
</organism>
<dbReference type="SUPFAM" id="SSF52540">
    <property type="entry name" value="P-loop containing nucleoside triphosphate hydrolases"/>
    <property type="match status" value="1"/>
</dbReference>
<comment type="caution">
    <text evidence="1">The sequence shown here is derived from an EMBL/GenBank/DDBJ whole genome shotgun (WGS) entry which is preliminary data.</text>
</comment>
<evidence type="ECO:0000313" key="1">
    <source>
        <dbReference type="EMBL" id="GAL07901.1"/>
    </source>
</evidence>
<name>A0A090QYF4_9GAMM</name>
<gene>
    <name evidence="1" type="ORF">JCM19237_281</name>
</gene>
<dbReference type="STRING" id="754436.JCM19237_281"/>
<dbReference type="Gene3D" id="3.30.420.240">
    <property type="match status" value="1"/>
</dbReference>
<dbReference type="EMBL" id="BBMN01000020">
    <property type="protein sequence ID" value="GAL07901.1"/>
    <property type="molecule type" value="Genomic_DNA"/>
</dbReference>
<protein>
    <submittedName>
        <fullName evidence="1">Phage terminase large subunit</fullName>
    </submittedName>
</protein>
<sequence>MARKLKSLRSDPRWPELVKKYRYNWTRFAVEQIGLQPTPQQRQIIEGTQEIGCRVAVASGHGTGKSSLSAIMILAYMVTFPESRIVVVANNARQVQIGIWKNLRKYWNEFTRRTPWIEQYFVLTDTQFYERTCKGSWSVGSKSCRLGQEEALAGEHGKYYMVIVDEASGVSDKAMGILSGALTEEDNRMLMLSQPTRPAGFFYDAHHSLAKTPDGKGTWLSIKLNSEESPLVTIKFIKEKLLQYGGRENPEYLIKIRGEFPKQISGFLLGRDECDRAARRKVKIGREWGWVALVDVGNGRDSSVLNICRVSGFGRQRRVVSYKIKEMDGSIDPVTFADVIHAECGGDTYPNITIVVDSDGVGYDTATCLERYGMRVQRIRWGKRMHSTSDRQRFVNQRAYAHIQLRDAIRSGRIKLDRDSKTAEQMSKLPCAINEQGQWAMMPKKVMREKHNIKSPDRSDTYCFSFLANYVPVHMTITDEMLEQRSEVEEWLMEEEAAA</sequence>
<dbReference type="eggNOG" id="COG0507">
    <property type="taxonomic scope" value="Bacteria"/>
</dbReference>
<reference evidence="1 2" key="1">
    <citation type="journal article" date="2014" name="Genome Announc.">
        <title>Draft Genome Sequences of Two Vibrionaceae Species, Vibrio ponticus C121 and Photobacterium aphoticum C119, Isolated as Coral Reef Microbiota.</title>
        <authorList>
            <person name="Al-saari N."/>
            <person name="Meirelles P.M."/>
            <person name="Mino S."/>
            <person name="Suda W."/>
            <person name="Oshima K."/>
            <person name="Hattori M."/>
            <person name="Ohkuma M."/>
            <person name="Thompson F.L."/>
            <person name="Gomez-Gil B."/>
            <person name="Sawabe T."/>
            <person name="Sawabe T."/>
        </authorList>
    </citation>
    <scope>NUCLEOTIDE SEQUENCE [LARGE SCALE GENOMIC DNA]</scope>
    <source>
        <strain evidence="1 2">JCM 19237</strain>
    </source>
</reference>
<dbReference type="InterPro" id="IPR027417">
    <property type="entry name" value="P-loop_NTPase"/>
</dbReference>